<accession>A0A2H1VUK6</accession>
<dbReference type="EMBL" id="ODYU01004497">
    <property type="protein sequence ID" value="SOQ44436.1"/>
    <property type="molecule type" value="Genomic_DNA"/>
</dbReference>
<protein>
    <submittedName>
        <fullName evidence="2">SFRICE_012345</fullName>
    </submittedName>
</protein>
<evidence type="ECO:0000256" key="1">
    <source>
        <dbReference type="SAM" id="MobiDB-lite"/>
    </source>
</evidence>
<dbReference type="AlphaFoldDB" id="A0A2H1VUK6"/>
<feature type="region of interest" description="Disordered" evidence="1">
    <location>
        <begin position="39"/>
        <end position="60"/>
    </location>
</feature>
<proteinExistence type="predicted"/>
<sequence>MCCTVIRPDIAEAEGVSLLLYTGHNYRLRATIEKFSKIRKKPSDSLNPRTQDPLSDSHTCEHSTNEELLLLFLAEELEASKLNESDAVSGAMGAGEWRNMRVLCETTNAEEIESGVQRGLSSRGARGPRRE</sequence>
<name>A0A2H1VUK6_SPOFR</name>
<feature type="compositionally biased region" description="Polar residues" evidence="1">
    <location>
        <begin position="44"/>
        <end position="57"/>
    </location>
</feature>
<gene>
    <name evidence="2" type="ORF">SFRICE_012345</name>
</gene>
<evidence type="ECO:0000313" key="2">
    <source>
        <dbReference type="EMBL" id="SOQ44436.1"/>
    </source>
</evidence>
<reference evidence="2" key="1">
    <citation type="submission" date="2016-07" db="EMBL/GenBank/DDBJ databases">
        <authorList>
            <person name="Bretaudeau A."/>
        </authorList>
    </citation>
    <scope>NUCLEOTIDE SEQUENCE</scope>
    <source>
        <strain evidence="2">Rice</strain>
        <tissue evidence="2">Whole body</tissue>
    </source>
</reference>
<organism evidence="2">
    <name type="scientific">Spodoptera frugiperda</name>
    <name type="common">Fall armyworm</name>
    <dbReference type="NCBI Taxonomy" id="7108"/>
    <lineage>
        <taxon>Eukaryota</taxon>
        <taxon>Metazoa</taxon>
        <taxon>Ecdysozoa</taxon>
        <taxon>Arthropoda</taxon>
        <taxon>Hexapoda</taxon>
        <taxon>Insecta</taxon>
        <taxon>Pterygota</taxon>
        <taxon>Neoptera</taxon>
        <taxon>Endopterygota</taxon>
        <taxon>Lepidoptera</taxon>
        <taxon>Glossata</taxon>
        <taxon>Ditrysia</taxon>
        <taxon>Noctuoidea</taxon>
        <taxon>Noctuidae</taxon>
        <taxon>Amphipyrinae</taxon>
        <taxon>Spodoptera</taxon>
    </lineage>
</organism>